<feature type="compositionally biased region" description="Polar residues" evidence="8">
    <location>
        <begin position="1232"/>
        <end position="1253"/>
    </location>
</feature>
<dbReference type="AlphaFoldDB" id="A0A0H5C1T5"/>
<dbReference type="EC" id="3.4.19.12" evidence="3"/>
<dbReference type="GO" id="GO:0004843">
    <property type="term" value="F:cysteine-type deubiquitinase activity"/>
    <property type="evidence" value="ECO:0007669"/>
    <property type="project" value="UniProtKB-EC"/>
</dbReference>
<dbReference type="PROSITE" id="PS50235">
    <property type="entry name" value="USP_3"/>
    <property type="match status" value="1"/>
</dbReference>
<keyword evidence="4" id="KW-0645">Protease</keyword>
<dbReference type="PROSITE" id="PS51283">
    <property type="entry name" value="DUSP"/>
    <property type="match status" value="1"/>
</dbReference>
<dbReference type="InterPro" id="IPR035927">
    <property type="entry name" value="DUSP-like_sf"/>
</dbReference>
<evidence type="ECO:0000256" key="8">
    <source>
        <dbReference type="SAM" id="MobiDB-lite"/>
    </source>
</evidence>
<evidence type="ECO:0000256" key="1">
    <source>
        <dbReference type="ARBA" id="ARBA00000707"/>
    </source>
</evidence>
<proteinExistence type="inferred from homology"/>
<feature type="domain" description="USP" evidence="9">
    <location>
        <begin position="333"/>
        <end position="1081"/>
    </location>
</feature>
<dbReference type="InterPro" id="IPR006615">
    <property type="entry name" value="Pept_C19_DUSP"/>
</dbReference>
<keyword evidence="7" id="KW-0788">Thiol protease</keyword>
<feature type="region of interest" description="Disordered" evidence="8">
    <location>
        <begin position="1"/>
        <end position="36"/>
    </location>
</feature>
<protein>
    <recommendedName>
        <fullName evidence="3">ubiquitinyl hydrolase 1</fullName>
        <ecNumber evidence="3">3.4.19.12</ecNumber>
    </recommendedName>
</protein>
<comment type="catalytic activity">
    <reaction evidence="1">
        <text>Thiol-dependent hydrolysis of ester, thioester, amide, peptide and isopeptide bonds formed by the C-terminal Gly of ubiquitin (a 76-residue protein attached to proteins as an intracellular targeting signal).</text>
        <dbReference type="EC" id="3.4.19.12"/>
    </reaction>
</comment>
<keyword evidence="5" id="KW-0833">Ubl conjugation pathway</keyword>
<comment type="similarity">
    <text evidence="2">Belongs to the peptidase C19 family.</text>
</comment>
<gene>
    <name evidence="11" type="ORF">BN1211_1821</name>
</gene>
<dbReference type="InterPro" id="IPR001394">
    <property type="entry name" value="Peptidase_C19_UCH"/>
</dbReference>
<feature type="domain" description="DUSP" evidence="10">
    <location>
        <begin position="76"/>
        <end position="175"/>
    </location>
</feature>
<evidence type="ECO:0000256" key="6">
    <source>
        <dbReference type="ARBA" id="ARBA00022801"/>
    </source>
</evidence>
<dbReference type="SUPFAM" id="SSF54001">
    <property type="entry name" value="Cysteine proteinases"/>
    <property type="match status" value="1"/>
</dbReference>
<dbReference type="SUPFAM" id="SSF143791">
    <property type="entry name" value="DUSP-like"/>
    <property type="match status" value="1"/>
</dbReference>
<evidence type="ECO:0000313" key="11">
    <source>
        <dbReference type="EMBL" id="CEP21681.1"/>
    </source>
</evidence>
<evidence type="ECO:0000256" key="5">
    <source>
        <dbReference type="ARBA" id="ARBA00022786"/>
    </source>
</evidence>
<dbReference type="PANTHER" id="PTHR21646:SF24">
    <property type="entry name" value="UBIQUITIN CARBOXYL-TERMINAL HYDROLASE"/>
    <property type="match status" value="1"/>
</dbReference>
<accession>A0A0H5C1T5</accession>
<dbReference type="Gene3D" id="3.30.2230.10">
    <property type="entry name" value="DUSP-like"/>
    <property type="match status" value="1"/>
</dbReference>
<dbReference type="InterPro" id="IPR050185">
    <property type="entry name" value="Ub_carboxyl-term_hydrolase"/>
</dbReference>
<dbReference type="Proteomes" id="UP000038830">
    <property type="component" value="Unassembled WGS sequence"/>
</dbReference>
<dbReference type="InterPro" id="IPR038765">
    <property type="entry name" value="Papain-like_cys_pep_sf"/>
</dbReference>
<feature type="region of interest" description="Disordered" evidence="8">
    <location>
        <begin position="1222"/>
        <end position="1259"/>
    </location>
</feature>
<evidence type="ECO:0000313" key="12">
    <source>
        <dbReference type="Proteomes" id="UP000038830"/>
    </source>
</evidence>
<dbReference type="PROSITE" id="PS00973">
    <property type="entry name" value="USP_2"/>
    <property type="match status" value="1"/>
</dbReference>
<dbReference type="GO" id="GO:0016579">
    <property type="term" value="P:protein deubiquitination"/>
    <property type="evidence" value="ECO:0007669"/>
    <property type="project" value="InterPro"/>
</dbReference>
<name>A0A0H5C1T5_CYBJN</name>
<evidence type="ECO:0000256" key="4">
    <source>
        <dbReference type="ARBA" id="ARBA00022670"/>
    </source>
</evidence>
<evidence type="ECO:0000256" key="2">
    <source>
        <dbReference type="ARBA" id="ARBA00009085"/>
    </source>
</evidence>
<reference evidence="12" key="1">
    <citation type="journal article" date="2015" name="J. Biotechnol.">
        <title>The structure of the Cyberlindnera jadinii genome and its relation to Candida utilis analyzed by the occurrence of single nucleotide polymorphisms.</title>
        <authorList>
            <person name="Rupp O."/>
            <person name="Brinkrolf K."/>
            <person name="Buerth C."/>
            <person name="Kunigo M."/>
            <person name="Schneider J."/>
            <person name="Jaenicke S."/>
            <person name="Goesmann A."/>
            <person name="Puehler A."/>
            <person name="Jaeger K.-E."/>
            <person name="Ernst J.F."/>
        </authorList>
    </citation>
    <scope>NUCLEOTIDE SEQUENCE [LARGE SCALE GENOMIC DNA]</scope>
    <source>
        <strain evidence="12">ATCC 18201 / CBS 1600 / BCRC 20928 / JCM 3617 / NBRC 0987 / NRRL Y-1542</strain>
    </source>
</reference>
<feature type="compositionally biased region" description="Acidic residues" evidence="8">
    <location>
        <begin position="1120"/>
        <end position="1139"/>
    </location>
</feature>
<dbReference type="InterPro" id="IPR028889">
    <property type="entry name" value="USP"/>
</dbReference>
<dbReference type="PANTHER" id="PTHR21646">
    <property type="entry name" value="UBIQUITIN CARBOXYL-TERMINAL HYDROLASE"/>
    <property type="match status" value="1"/>
</dbReference>
<dbReference type="PROSITE" id="PS00972">
    <property type="entry name" value="USP_1"/>
    <property type="match status" value="1"/>
</dbReference>
<feature type="compositionally biased region" description="Polar residues" evidence="8">
    <location>
        <begin position="1159"/>
        <end position="1177"/>
    </location>
</feature>
<sequence>MDATMNEDNTDDAEYVDLTIDDQSADDGAVTADGKEDVFEHDGHLDGEDELDLASNVDGDEDVDIADVDVAARALPGIEEQRSIIKQLQDENRDAYVEGCPVNVLPLAWLDTFISGDVGDEALGPINTRGIRSDSGVFCDTSHYPLAHVLPQVFDQLVSWYGLAAGCQPITTYMIDNNGQLEPEYCRPIFQLHHLVLNAPQYTSYAQVPTLTVSQFNTCQELIQMCIHVLDGRENLSHSPDFHDFKFRVWVVEDPNIHSLNYQLTPATFLSLSTKVLITGKFFQALIKDTGLRVGHLVIEQKQSIAMGKSKQLKCWPANYMVHFPPTPSNGCVGLQNLGNTCYMNSALQCLVHIPELTQYFLFNSYCNEINENNPLGMDGRVARAFGDLIHHLFDKKPSHSSFYTPRDFKQVIGHYNSMFSGYHQQDSQEFLAFLLDGLHEDLNRIIKKPITENVELDENDAANIEKVKELAVTSWHNHKLRNDSVIIDLFVGLYKSTLECPSCGKISITFDPFNDLTLPLPVDNFWSGSIDLFLEDGNLKSFQLELPKTATYQTLKSYVASKLQLKSEHLFTAEIWNHQFYRNLEDSESRSGYLPISDLITSGDKMIMYEVKHKEGDLIVPVLNTVKPPTNSPDAFGVPFFISLDEKERRSFGAIRKKIEHRYEQLSTFKYFSTVRANQDDKLFNKADFPLIKSDENVSDDSESIVSMANPEISGDYAFTIKIFDSSKEIKSRRRNMGHYRPSPVASCNEKVWTPSTNNNFTNLPDLLDLLPEQKKVYYTYARKLDIDTTTGSEESNDLDVMDASETLDQSKLPGDLDIESVIGTNDGGVNTPLTDSSLDINIEPLTVDIPEKSENTHGKVVGTTVTVTDLVSPKQALICEWDPDNFDAFFSGLDDEGEGGKETWTTPEVLVNEEVVESQRQREEQKNKKLTLDQCLKLFSKPEVLGEHDLWYCSRCKEHRQATKQIQIWSTPDILTIHLKRFENQRSFSDKIDAVVDFPIDGLDMSQYLACPVENQAGMIYDLFAVDNHYGGIGGGHYTSYVKNFVDNKWYYYDDSHVRVSSPDNAISGAAYLLFYRKRSSGFLGGERLSAMLEKSRDQYEDNEKLKLSELEKVFNQTEEDDDDNDDDEEDEDDEEEERKSERSAGSVNDSADGKANLSSSSESFETANGTTLKIQTDAVGGDDSSDNVSSIPVGTDDEEDLSNYRRKQRLLSRGIKFPLVDTDSPAVGSPTSNVSDDDSSTYSSHVTVPSTIRHPL</sequence>
<evidence type="ECO:0000256" key="3">
    <source>
        <dbReference type="ARBA" id="ARBA00012759"/>
    </source>
</evidence>
<dbReference type="CDD" id="cd02674">
    <property type="entry name" value="Peptidase_C19R"/>
    <property type="match status" value="1"/>
</dbReference>
<organism evidence="11 12">
    <name type="scientific">Cyberlindnera jadinii (strain ATCC 18201 / CBS 1600 / BCRC 20928 / JCM 3617 / NBRC 0987 / NRRL Y-1542)</name>
    <name type="common">Torula yeast</name>
    <name type="synonym">Candida utilis</name>
    <dbReference type="NCBI Taxonomy" id="983966"/>
    <lineage>
        <taxon>Eukaryota</taxon>
        <taxon>Fungi</taxon>
        <taxon>Dikarya</taxon>
        <taxon>Ascomycota</taxon>
        <taxon>Saccharomycotina</taxon>
        <taxon>Saccharomycetes</taxon>
        <taxon>Phaffomycetales</taxon>
        <taxon>Phaffomycetaceae</taxon>
        <taxon>Cyberlindnera</taxon>
    </lineage>
</organism>
<evidence type="ECO:0000259" key="9">
    <source>
        <dbReference type="PROSITE" id="PS50235"/>
    </source>
</evidence>
<feature type="compositionally biased region" description="Low complexity" evidence="8">
    <location>
        <begin position="1180"/>
        <end position="1193"/>
    </location>
</feature>
<evidence type="ECO:0000259" key="10">
    <source>
        <dbReference type="PROSITE" id="PS51283"/>
    </source>
</evidence>
<dbReference type="GO" id="GO:0006508">
    <property type="term" value="P:proteolysis"/>
    <property type="evidence" value="ECO:0007669"/>
    <property type="project" value="UniProtKB-KW"/>
</dbReference>
<keyword evidence="6" id="KW-0378">Hydrolase</keyword>
<dbReference type="EMBL" id="CDQK01000002">
    <property type="protein sequence ID" value="CEP21681.1"/>
    <property type="molecule type" value="Genomic_DNA"/>
</dbReference>
<feature type="region of interest" description="Disordered" evidence="8">
    <location>
        <begin position="1112"/>
        <end position="1205"/>
    </location>
</feature>
<dbReference type="Gene3D" id="3.90.70.10">
    <property type="entry name" value="Cysteine proteinases"/>
    <property type="match status" value="2"/>
</dbReference>
<dbReference type="InterPro" id="IPR018200">
    <property type="entry name" value="USP_CS"/>
</dbReference>
<evidence type="ECO:0000256" key="7">
    <source>
        <dbReference type="ARBA" id="ARBA00022807"/>
    </source>
</evidence>
<feature type="compositionally biased region" description="Acidic residues" evidence="8">
    <location>
        <begin position="8"/>
        <end position="25"/>
    </location>
</feature>
<dbReference type="Pfam" id="PF00443">
    <property type="entry name" value="UCH"/>
    <property type="match status" value="1"/>
</dbReference>